<evidence type="ECO:0000256" key="1">
    <source>
        <dbReference type="ARBA" id="ARBA00000968"/>
    </source>
</evidence>
<keyword evidence="9" id="KW-0677">Repeat</keyword>
<dbReference type="GO" id="GO:0009231">
    <property type="term" value="P:riboflavin biosynthetic process"/>
    <property type="evidence" value="ECO:0007669"/>
    <property type="project" value="UniProtKB-KW"/>
</dbReference>
<keyword evidence="14" id="KW-1185">Reference proteome</keyword>
<evidence type="ECO:0000256" key="2">
    <source>
        <dbReference type="ARBA" id="ARBA00002803"/>
    </source>
</evidence>
<evidence type="ECO:0000256" key="10">
    <source>
        <dbReference type="NCBIfam" id="TIGR00187"/>
    </source>
</evidence>
<dbReference type="FunFam" id="2.40.30.20:FF:000003">
    <property type="entry name" value="Riboflavin synthase, alpha subunit"/>
    <property type="match status" value="1"/>
</dbReference>
<dbReference type="InterPro" id="IPR017938">
    <property type="entry name" value="Riboflavin_synthase-like_b-brl"/>
</dbReference>
<dbReference type="PROSITE" id="PS51177">
    <property type="entry name" value="LUMAZINE_BIND"/>
    <property type="match status" value="2"/>
</dbReference>
<evidence type="ECO:0000256" key="4">
    <source>
        <dbReference type="ARBA" id="ARBA00011233"/>
    </source>
</evidence>
<dbReference type="FunFam" id="2.40.30.20:FF:000004">
    <property type="entry name" value="Riboflavin synthase, alpha subunit"/>
    <property type="match status" value="1"/>
</dbReference>
<dbReference type="PANTHER" id="PTHR21098:SF12">
    <property type="entry name" value="RIBOFLAVIN SYNTHASE"/>
    <property type="match status" value="1"/>
</dbReference>
<evidence type="ECO:0000256" key="5">
    <source>
        <dbReference type="ARBA" id="ARBA00012827"/>
    </source>
</evidence>
<evidence type="ECO:0000259" key="12">
    <source>
        <dbReference type="PROSITE" id="PS51177"/>
    </source>
</evidence>
<evidence type="ECO:0000313" key="14">
    <source>
        <dbReference type="Proteomes" id="UP001055911"/>
    </source>
</evidence>
<dbReference type="NCBIfam" id="TIGR00187">
    <property type="entry name" value="ribE"/>
    <property type="match status" value="1"/>
</dbReference>
<dbReference type="Gene3D" id="2.40.30.20">
    <property type="match status" value="2"/>
</dbReference>
<feature type="domain" description="Lumazine-binding" evidence="12">
    <location>
        <begin position="1"/>
        <end position="97"/>
    </location>
</feature>
<proteinExistence type="predicted"/>
<feature type="repeat" description="Lumazine-binding" evidence="11">
    <location>
        <begin position="1"/>
        <end position="97"/>
    </location>
</feature>
<dbReference type="Pfam" id="PF00677">
    <property type="entry name" value="Lum_binding"/>
    <property type="match status" value="2"/>
</dbReference>
<dbReference type="InterPro" id="IPR023366">
    <property type="entry name" value="ATP_synth_asu-like_sf"/>
</dbReference>
<dbReference type="InterPro" id="IPR026017">
    <property type="entry name" value="Lumazine-bd_dom"/>
</dbReference>
<evidence type="ECO:0000256" key="9">
    <source>
        <dbReference type="ARBA" id="ARBA00022737"/>
    </source>
</evidence>
<dbReference type="GO" id="GO:0004746">
    <property type="term" value="F:riboflavin synthase activity"/>
    <property type="evidence" value="ECO:0007669"/>
    <property type="project" value="UniProtKB-UniRule"/>
</dbReference>
<dbReference type="NCBIfam" id="NF006767">
    <property type="entry name" value="PRK09289.1"/>
    <property type="match status" value="1"/>
</dbReference>
<comment type="pathway">
    <text evidence="3">Cofactor biosynthesis; riboflavin biosynthesis; riboflavin from 2-hydroxy-3-oxobutyl phosphate and 5-amino-6-(D-ribitylamino)uracil: step 2/2.</text>
</comment>
<feature type="repeat" description="Lumazine-binding" evidence="11">
    <location>
        <begin position="98"/>
        <end position="194"/>
    </location>
</feature>
<accession>A0A9Q8ZSR9</accession>
<evidence type="ECO:0000256" key="7">
    <source>
        <dbReference type="ARBA" id="ARBA00022619"/>
    </source>
</evidence>
<dbReference type="CDD" id="cd00402">
    <property type="entry name" value="Riboflavin_synthase_like"/>
    <property type="match status" value="1"/>
</dbReference>
<evidence type="ECO:0000256" key="11">
    <source>
        <dbReference type="PROSITE-ProRule" id="PRU00524"/>
    </source>
</evidence>
<keyword evidence="8 13" id="KW-0808">Transferase</keyword>
<dbReference type="PIRSF" id="PIRSF000498">
    <property type="entry name" value="Riboflavin_syn_A"/>
    <property type="match status" value="1"/>
</dbReference>
<name>A0A9Q8ZSR9_9LACO</name>
<evidence type="ECO:0000256" key="6">
    <source>
        <dbReference type="ARBA" id="ARBA00013950"/>
    </source>
</evidence>
<feature type="domain" description="Lumazine-binding" evidence="12">
    <location>
        <begin position="98"/>
        <end position="194"/>
    </location>
</feature>
<gene>
    <name evidence="13" type="ORF">M3M40_03575</name>
</gene>
<dbReference type="InterPro" id="IPR001783">
    <property type="entry name" value="Lumazine-bd"/>
</dbReference>
<sequence length="202" mass="21953">MFTGIVQGTGKIQRWNPAVNSGRMTIASSLPHQWQSQIGDSIAVNGICLTIVGYDEREFSVDVMPETTNRTNLKQLQPGASVNLEPALLATQRLDGHFVLGHVDATVPVVQLDQDENAVRMRIELPSQYRAEVVEKGSVTINGVSLTVTAVGPQDFEVSLILHTLGQTNLGDVTVGDLVNLETDVLAKYVKGMMSDDKSRTH</sequence>
<keyword evidence="7" id="KW-0686">Riboflavin biosynthesis</keyword>
<dbReference type="Proteomes" id="UP001055911">
    <property type="component" value="Chromosome"/>
</dbReference>
<evidence type="ECO:0000256" key="3">
    <source>
        <dbReference type="ARBA" id="ARBA00004887"/>
    </source>
</evidence>
<dbReference type="SUPFAM" id="SSF63380">
    <property type="entry name" value="Riboflavin synthase domain-like"/>
    <property type="match status" value="2"/>
</dbReference>
<dbReference type="PANTHER" id="PTHR21098">
    <property type="entry name" value="RIBOFLAVIN SYNTHASE ALPHA CHAIN"/>
    <property type="match status" value="1"/>
</dbReference>
<organism evidence="13 14">
    <name type="scientific">Fructilactobacillus cliffordii</name>
    <dbReference type="NCBI Taxonomy" id="2940299"/>
    <lineage>
        <taxon>Bacteria</taxon>
        <taxon>Bacillati</taxon>
        <taxon>Bacillota</taxon>
        <taxon>Bacilli</taxon>
        <taxon>Lactobacillales</taxon>
        <taxon>Lactobacillaceae</taxon>
        <taxon>Fructilactobacillus</taxon>
    </lineage>
</organism>
<evidence type="ECO:0000313" key="13">
    <source>
        <dbReference type="EMBL" id="USS89862.1"/>
    </source>
</evidence>
<dbReference type="AlphaFoldDB" id="A0A9Q8ZSR9"/>
<comment type="function">
    <text evidence="2">Catalyzes the dismutation of two molecules of 6,7-dimethyl-8-ribityllumazine, resulting in the formation of riboflavin and 5-amino-6-(D-ribitylamino)uracil.</text>
</comment>
<comment type="catalytic activity">
    <reaction evidence="1">
        <text>2 6,7-dimethyl-8-(1-D-ribityl)lumazine + H(+) = 5-amino-6-(D-ribitylamino)uracil + riboflavin</text>
        <dbReference type="Rhea" id="RHEA:20772"/>
        <dbReference type="ChEBI" id="CHEBI:15378"/>
        <dbReference type="ChEBI" id="CHEBI:15934"/>
        <dbReference type="ChEBI" id="CHEBI:57986"/>
        <dbReference type="ChEBI" id="CHEBI:58201"/>
        <dbReference type="EC" id="2.5.1.9"/>
    </reaction>
</comment>
<dbReference type="EC" id="2.5.1.9" evidence="5 10"/>
<dbReference type="RefSeq" id="WP_252767408.1">
    <property type="nucleotide sequence ID" value="NZ_CP097119.1"/>
</dbReference>
<protein>
    <recommendedName>
        <fullName evidence="6 10">Riboflavin synthase</fullName>
        <ecNumber evidence="5 10">2.5.1.9</ecNumber>
    </recommendedName>
</protein>
<dbReference type="EMBL" id="CP097119">
    <property type="protein sequence ID" value="USS89862.1"/>
    <property type="molecule type" value="Genomic_DNA"/>
</dbReference>
<evidence type="ECO:0000256" key="8">
    <source>
        <dbReference type="ARBA" id="ARBA00022679"/>
    </source>
</evidence>
<reference evidence="13" key="1">
    <citation type="submission" date="2022-05" db="EMBL/GenBank/DDBJ databases">
        <authorList>
            <person name="Oliphant S.A."/>
            <person name="Watson-Haigh N.S."/>
            <person name="Sumby K.M."/>
            <person name="Gardner J.M."/>
            <person name="Jiranek V."/>
        </authorList>
    </citation>
    <scope>NUCLEOTIDE SEQUENCE</scope>
    <source>
        <strain evidence="13">KI4_B1</strain>
    </source>
</reference>
<comment type="subunit">
    <text evidence="4">Homotrimer.</text>
</comment>